<dbReference type="GO" id="GO:0005581">
    <property type="term" value="C:collagen trimer"/>
    <property type="evidence" value="ECO:0007669"/>
    <property type="project" value="UniProtKB-KW"/>
</dbReference>
<evidence type="ECO:0000259" key="2">
    <source>
        <dbReference type="PROSITE" id="PS50234"/>
    </source>
</evidence>
<dbReference type="InterPro" id="IPR036465">
    <property type="entry name" value="vWFA_dom_sf"/>
</dbReference>
<reference evidence="3" key="1">
    <citation type="journal article" date="2023" name="G3 (Bethesda)">
        <title>Whole genome assembly and annotation of the endangered Caribbean coral Acropora cervicornis.</title>
        <authorList>
            <person name="Selwyn J.D."/>
            <person name="Vollmer S.V."/>
        </authorList>
    </citation>
    <scope>NUCLEOTIDE SEQUENCE</scope>
    <source>
        <strain evidence="3">K2</strain>
    </source>
</reference>
<feature type="compositionally biased region" description="Basic and acidic residues" evidence="1">
    <location>
        <begin position="530"/>
        <end position="539"/>
    </location>
</feature>
<feature type="domain" description="VWFA" evidence="2">
    <location>
        <begin position="648"/>
        <end position="819"/>
    </location>
</feature>
<feature type="region of interest" description="Disordered" evidence="1">
    <location>
        <begin position="525"/>
        <end position="600"/>
    </location>
</feature>
<feature type="region of interest" description="Disordered" evidence="1">
    <location>
        <begin position="829"/>
        <end position="898"/>
    </location>
</feature>
<evidence type="ECO:0000313" key="4">
    <source>
        <dbReference type="Proteomes" id="UP001249851"/>
    </source>
</evidence>
<dbReference type="PANTHER" id="PTHR24020:SF20">
    <property type="entry name" value="PH DOMAIN-CONTAINING PROTEIN"/>
    <property type="match status" value="1"/>
</dbReference>
<feature type="domain" description="VWFA" evidence="2">
    <location>
        <begin position="87"/>
        <end position="259"/>
    </location>
</feature>
<protein>
    <submittedName>
        <fullName evidence="3">Collagen alpha-1(XII) chain</fullName>
    </submittedName>
</protein>
<feature type="compositionally biased region" description="Polar residues" evidence="1">
    <location>
        <begin position="293"/>
        <end position="310"/>
    </location>
</feature>
<dbReference type="Pfam" id="PF00092">
    <property type="entry name" value="VWA"/>
    <property type="match status" value="3"/>
</dbReference>
<dbReference type="Proteomes" id="UP001249851">
    <property type="component" value="Unassembled WGS sequence"/>
</dbReference>
<sequence length="1036" mass="115334">MQVTLKIYAGMTGEKGGFGNMAKVIFLSNVVRDSFQSFETMFVKVIWVSQVYRSLVCRLLFAAFVTAASATDQLFDDNQACSIPVMELGFLVSDSYDQRSGVMERDFRKTLKFVKETAEHIKISDLGTHVGLVVYGKKPLMAFDFNEYFNIKRLSEAIEDVQTPDDGNNVGAALLFAKKQLFDKSARTGIPKALIVLLTKKSEDELQPGIDALREAGVNIFTVGIEAKTDPMEMNDIASDVKNTFFTDYDHLGSLATKLAPQLCQAPIEPAIHSNDDNKQMKPEEEPGAATAHVNNVNVTSPGIPSQGNKETPMKDGPRTNKVDLVFLVESTGKMGVAKWKKTILFMKYVTNAFDVSSKRTKIGIVIEGRTFYIVADFNKIVREPLLMAVMEMIPLPYGDRKMDKRLKDLKDLVINTSGRPDVPHIVVVLTDGKAVDDIEKPAKMLRKDGAEIFAIGLGSQASPAQLEQIASFPASKYVYQSNFKDIIKIASKVVAHIYNRHFCGGKDTLLRKLLRKHVTKILRVAAPRPKKETDDQGRKMTQNTAGDENNYQDSVSVSGLTDEDAASKESADETSGVDSGNSGSSSGDDTPTDDDNTRDDAEISIHTFDDSSEKHEGSHGDSTLAAVSRGKVVTKKNVKKTCFAKADIGILIDGSSSIKEEQFFKLLNFTTSLVDLFSVSKDRAHIAVATASKGPQMSFDFQGFQDSTGLKTAISRMAFDGGPYLLGSSLTGLKTTWFKNSGRTSIPQLLLVLATTSSGDDIVAPSRVLRDRGVRIESVGIGPHFDGTQLKEIATHPAKDHVMAVSKFELLPLIRPLLTFRMCREIHDGQPGKSTSASSSKERIDPKAQHLPTIKITQHDTEYRSEQETETEEAYLESQMEQLEKQRQNESDDSYQKDGIEKAKVREGIRRKLYAWLRRLGRSKKDIRAAYRSFIFNINGHHDIRAKSLPQIVSNLRKMTRNTQILPHHKMGTKRRKMKLEIFFSCREHQYTKSRAHTHPLTHLTSSENPSIIDITSIRGIKQHRLYILCENKIR</sequence>
<dbReference type="Gene3D" id="3.40.50.410">
    <property type="entry name" value="von Willebrand factor, type A domain"/>
    <property type="match status" value="3"/>
</dbReference>
<dbReference type="SUPFAM" id="SSF53300">
    <property type="entry name" value="vWA-like"/>
    <property type="match status" value="3"/>
</dbReference>
<dbReference type="SMART" id="SM00327">
    <property type="entry name" value="VWA"/>
    <property type="match status" value="3"/>
</dbReference>
<keyword evidence="4" id="KW-1185">Reference proteome</keyword>
<dbReference type="EMBL" id="JARQWQ010000046">
    <property type="protein sequence ID" value="KAK2558142.1"/>
    <property type="molecule type" value="Genomic_DNA"/>
</dbReference>
<proteinExistence type="predicted"/>
<dbReference type="PANTHER" id="PTHR24020">
    <property type="entry name" value="COLLAGEN ALPHA"/>
    <property type="match status" value="1"/>
</dbReference>
<feature type="compositionally biased region" description="Basic and acidic residues" evidence="1">
    <location>
        <begin position="883"/>
        <end position="898"/>
    </location>
</feature>
<name>A0AAD9QBA3_ACRCE</name>
<organism evidence="3 4">
    <name type="scientific">Acropora cervicornis</name>
    <name type="common">Staghorn coral</name>
    <dbReference type="NCBI Taxonomy" id="6130"/>
    <lineage>
        <taxon>Eukaryota</taxon>
        <taxon>Metazoa</taxon>
        <taxon>Cnidaria</taxon>
        <taxon>Anthozoa</taxon>
        <taxon>Hexacorallia</taxon>
        <taxon>Scleractinia</taxon>
        <taxon>Astrocoeniina</taxon>
        <taxon>Acroporidae</taxon>
        <taxon>Acropora</taxon>
    </lineage>
</organism>
<accession>A0AAD9QBA3</accession>
<feature type="compositionally biased region" description="Polar residues" evidence="1">
    <location>
        <begin position="540"/>
        <end position="560"/>
    </location>
</feature>
<gene>
    <name evidence="3" type="ORF">P5673_019725</name>
</gene>
<comment type="caution">
    <text evidence="3">The sequence shown here is derived from an EMBL/GenBank/DDBJ whole genome shotgun (WGS) entry which is preliminary data.</text>
</comment>
<reference evidence="3" key="2">
    <citation type="journal article" date="2023" name="Science">
        <title>Genomic signatures of disease resistance in endangered staghorn corals.</title>
        <authorList>
            <person name="Vollmer S.V."/>
            <person name="Selwyn J.D."/>
            <person name="Despard B.A."/>
            <person name="Roesel C.L."/>
        </authorList>
    </citation>
    <scope>NUCLEOTIDE SEQUENCE</scope>
    <source>
        <strain evidence="3">K2</strain>
    </source>
</reference>
<dbReference type="InterPro" id="IPR050525">
    <property type="entry name" value="ECM_Assembly_Org"/>
</dbReference>
<keyword evidence="3" id="KW-0176">Collagen</keyword>
<evidence type="ECO:0000256" key="1">
    <source>
        <dbReference type="SAM" id="MobiDB-lite"/>
    </source>
</evidence>
<feature type="domain" description="VWFA" evidence="2">
    <location>
        <begin position="324"/>
        <end position="494"/>
    </location>
</feature>
<dbReference type="AlphaFoldDB" id="A0AAD9QBA3"/>
<feature type="compositionally biased region" description="Basic and acidic residues" evidence="1">
    <location>
        <begin position="274"/>
        <end position="285"/>
    </location>
</feature>
<feature type="compositionally biased region" description="Basic and acidic residues" evidence="1">
    <location>
        <begin position="858"/>
        <end position="868"/>
    </location>
</feature>
<evidence type="ECO:0000313" key="3">
    <source>
        <dbReference type="EMBL" id="KAK2558142.1"/>
    </source>
</evidence>
<dbReference type="PROSITE" id="PS50234">
    <property type="entry name" value="VWFA"/>
    <property type="match status" value="3"/>
</dbReference>
<feature type="compositionally biased region" description="Low complexity" evidence="1">
    <location>
        <begin position="575"/>
        <end position="590"/>
    </location>
</feature>
<dbReference type="InterPro" id="IPR002035">
    <property type="entry name" value="VWF_A"/>
</dbReference>
<feature type="region of interest" description="Disordered" evidence="1">
    <location>
        <begin position="272"/>
        <end position="317"/>
    </location>
</feature>